<dbReference type="EMBL" id="JACHNE010000001">
    <property type="protein sequence ID" value="MBB5799604.1"/>
    <property type="molecule type" value="Genomic_DNA"/>
</dbReference>
<accession>A0A7W9LXD9</accession>
<proteinExistence type="predicted"/>
<sequence>MSHIRKVPFAPPTARGLPSDEKASALTASGSPWDSVPEVPVSAPAR</sequence>
<organism evidence="2 3">
    <name type="scientific">Streptomyces caelestis</name>
    <dbReference type="NCBI Taxonomy" id="36816"/>
    <lineage>
        <taxon>Bacteria</taxon>
        <taxon>Bacillati</taxon>
        <taxon>Actinomycetota</taxon>
        <taxon>Actinomycetes</taxon>
        <taxon>Kitasatosporales</taxon>
        <taxon>Streptomycetaceae</taxon>
        <taxon>Streptomyces</taxon>
    </lineage>
</organism>
<dbReference type="RefSeq" id="WP_184992043.1">
    <property type="nucleotide sequence ID" value="NZ_JACHNE010000001.1"/>
</dbReference>
<feature type="region of interest" description="Disordered" evidence="1">
    <location>
        <begin position="1"/>
        <end position="46"/>
    </location>
</feature>
<reference evidence="2 3" key="1">
    <citation type="submission" date="2020-08" db="EMBL/GenBank/DDBJ databases">
        <title>Sequencing the genomes of 1000 actinobacteria strains.</title>
        <authorList>
            <person name="Klenk H.-P."/>
        </authorList>
    </citation>
    <scope>NUCLEOTIDE SEQUENCE [LARGE SCALE GENOMIC DNA]</scope>
    <source>
        <strain evidence="2 3">DSM 40084</strain>
    </source>
</reference>
<comment type="caution">
    <text evidence="2">The sequence shown here is derived from an EMBL/GenBank/DDBJ whole genome shotgun (WGS) entry which is preliminary data.</text>
</comment>
<name>A0A7W9LXD9_9ACTN</name>
<dbReference type="Proteomes" id="UP000590647">
    <property type="component" value="Unassembled WGS sequence"/>
</dbReference>
<keyword evidence="3" id="KW-1185">Reference proteome</keyword>
<evidence type="ECO:0000313" key="2">
    <source>
        <dbReference type="EMBL" id="MBB5799604.1"/>
    </source>
</evidence>
<gene>
    <name evidence="2" type="ORF">HDA41_007568</name>
</gene>
<evidence type="ECO:0000256" key="1">
    <source>
        <dbReference type="SAM" id="MobiDB-lite"/>
    </source>
</evidence>
<dbReference type="AlphaFoldDB" id="A0A7W9LXD9"/>
<evidence type="ECO:0000313" key="3">
    <source>
        <dbReference type="Proteomes" id="UP000590647"/>
    </source>
</evidence>
<protein>
    <submittedName>
        <fullName evidence="2">Uncharacterized protein</fullName>
    </submittedName>
</protein>